<dbReference type="GO" id="GO:0042586">
    <property type="term" value="F:peptide deformylase activity"/>
    <property type="evidence" value="ECO:0007669"/>
    <property type="project" value="InterPro"/>
</dbReference>
<evidence type="ECO:0000256" key="1">
    <source>
        <dbReference type="ARBA" id="ARBA00010759"/>
    </source>
</evidence>
<dbReference type="PIRSF" id="PIRSF004749">
    <property type="entry name" value="Pep_def"/>
    <property type="match status" value="1"/>
</dbReference>
<sequence>MIREIVTDDEILSKPCDEGTAEDAAIVEDLIDTLKSLETAAGLAANQIGETKRIVVYLDMKDNPHAMFNPVIKMALNPSTVAEECLSHEGQYVTVKRFAKINVAYQELINGQLVDRKRKFEGWTAQVIQHLVDHCNGKLV</sequence>
<dbReference type="Pfam" id="PF01327">
    <property type="entry name" value="Pep_deformylase"/>
    <property type="match status" value="1"/>
</dbReference>
<dbReference type="PRINTS" id="PR01576">
    <property type="entry name" value="PDEFORMYLASE"/>
</dbReference>
<dbReference type="PANTHER" id="PTHR10458:SF22">
    <property type="entry name" value="PEPTIDE DEFORMYLASE"/>
    <property type="match status" value="1"/>
</dbReference>
<gene>
    <name evidence="2" type="ordered locus">Shel_06570</name>
</gene>
<dbReference type="SUPFAM" id="SSF56420">
    <property type="entry name" value="Peptide deformylase"/>
    <property type="match status" value="1"/>
</dbReference>
<reference evidence="2 3" key="1">
    <citation type="journal article" date="2009" name="Stand. Genomic Sci.">
        <title>Complete genome sequence of Slackia heliotrinireducens type strain (RHS 1).</title>
        <authorList>
            <person name="Pukall R."/>
            <person name="Lapidus A."/>
            <person name="Nolan M."/>
            <person name="Copeland A."/>
            <person name="Glavina Del Rio T."/>
            <person name="Lucas S."/>
            <person name="Chen F."/>
            <person name="Tice H."/>
            <person name="Cheng J.F."/>
            <person name="Chertkov O."/>
            <person name="Bruce D."/>
            <person name="Goodwin L."/>
            <person name="Kuske C."/>
            <person name="Brettin T."/>
            <person name="Detter J.C."/>
            <person name="Han C."/>
            <person name="Pitluck S."/>
            <person name="Pati A."/>
            <person name="Mavrommatis K."/>
            <person name="Ivanova N."/>
            <person name="Ovchinnikova G."/>
            <person name="Chen A."/>
            <person name="Palaniappan K."/>
            <person name="Schneider S."/>
            <person name="Rohde M."/>
            <person name="Chain P."/>
            <person name="D'haeseleer P."/>
            <person name="Goker M."/>
            <person name="Bristow J."/>
            <person name="Eisen J.A."/>
            <person name="Markowitz V."/>
            <person name="Kyrpides N.C."/>
            <person name="Klenk H.P."/>
            <person name="Hugenholtz P."/>
        </authorList>
    </citation>
    <scope>NUCLEOTIDE SEQUENCE [LARGE SCALE GENOMIC DNA]</scope>
    <source>
        <strain evidence="3">ATCC 29202 / DSM 20476 / NCTC 11029 / RHS 1</strain>
    </source>
</reference>
<keyword evidence="3" id="KW-1185">Reference proteome</keyword>
<evidence type="ECO:0000313" key="2">
    <source>
        <dbReference type="EMBL" id="ACV21716.1"/>
    </source>
</evidence>
<dbReference type="RefSeq" id="WP_012797821.1">
    <property type="nucleotide sequence ID" value="NC_013165.1"/>
</dbReference>
<protein>
    <submittedName>
        <fullName evidence="2">N-formylmethionyl-tRNA deformylase</fullName>
    </submittedName>
</protein>
<dbReference type="KEGG" id="shi:Shel_06570"/>
<dbReference type="AlphaFoldDB" id="C7N3X5"/>
<accession>C7N3X5</accession>
<comment type="similarity">
    <text evidence="1">Belongs to the polypeptide deformylase family.</text>
</comment>
<dbReference type="PANTHER" id="PTHR10458">
    <property type="entry name" value="PEPTIDE DEFORMYLASE"/>
    <property type="match status" value="1"/>
</dbReference>
<dbReference type="InterPro" id="IPR023635">
    <property type="entry name" value="Peptide_deformylase"/>
</dbReference>
<dbReference type="Gene3D" id="3.90.45.10">
    <property type="entry name" value="Peptide deformylase"/>
    <property type="match status" value="1"/>
</dbReference>
<proteinExistence type="inferred from homology"/>
<dbReference type="Proteomes" id="UP000002026">
    <property type="component" value="Chromosome"/>
</dbReference>
<dbReference type="STRING" id="471855.Shel_06570"/>
<dbReference type="HOGENOM" id="CLU_061901_3_1_11"/>
<dbReference type="InterPro" id="IPR036821">
    <property type="entry name" value="Peptide_deformylase_sf"/>
</dbReference>
<dbReference type="EMBL" id="CP001684">
    <property type="protein sequence ID" value="ACV21716.1"/>
    <property type="molecule type" value="Genomic_DNA"/>
</dbReference>
<name>C7N3X5_SLAHD</name>
<evidence type="ECO:0000313" key="3">
    <source>
        <dbReference type="Proteomes" id="UP000002026"/>
    </source>
</evidence>
<organism evidence="2 3">
    <name type="scientific">Slackia heliotrinireducens (strain ATCC 29202 / DSM 20476 / NCTC 11029 / RHS 1)</name>
    <name type="common">Peptococcus heliotrinreducens</name>
    <dbReference type="NCBI Taxonomy" id="471855"/>
    <lineage>
        <taxon>Bacteria</taxon>
        <taxon>Bacillati</taxon>
        <taxon>Actinomycetota</taxon>
        <taxon>Coriobacteriia</taxon>
        <taxon>Eggerthellales</taxon>
        <taxon>Eggerthellaceae</taxon>
        <taxon>Slackia</taxon>
    </lineage>
</organism>
<dbReference type="eggNOG" id="COG0242">
    <property type="taxonomic scope" value="Bacteria"/>
</dbReference>